<feature type="transmembrane region" description="Helical" evidence="1">
    <location>
        <begin position="21"/>
        <end position="51"/>
    </location>
</feature>
<dbReference type="PANTHER" id="PTHR35791:SF1">
    <property type="entry name" value="UPF0754 MEMBRANE PROTEIN YHEB"/>
    <property type="match status" value="1"/>
</dbReference>
<gene>
    <name evidence="2" type="ORF">FGL95_16400</name>
</gene>
<comment type="caution">
    <text evidence="2">The sequence shown here is derived from an EMBL/GenBank/DDBJ whole genome shotgun (WGS) entry which is preliminary data.</text>
</comment>
<evidence type="ECO:0000256" key="1">
    <source>
        <dbReference type="SAM" id="Phobius"/>
    </source>
</evidence>
<dbReference type="EMBL" id="VCQU01000005">
    <property type="protein sequence ID" value="NMN96622.1"/>
    <property type="molecule type" value="Genomic_DNA"/>
</dbReference>
<keyword evidence="1" id="KW-1133">Transmembrane helix</keyword>
<accession>A0A848KIX0</accession>
<keyword evidence="1" id="KW-0472">Membrane</keyword>
<proteinExistence type="predicted"/>
<reference evidence="2 3" key="1">
    <citation type="submission" date="2019-05" db="EMBL/GenBank/DDBJ databases">
        <authorList>
            <person name="Lee S.D."/>
        </authorList>
    </citation>
    <scope>NUCLEOTIDE SEQUENCE [LARGE SCALE GENOMIC DNA]</scope>
    <source>
        <strain evidence="2 3">YC2-7</strain>
    </source>
</reference>
<protein>
    <recommendedName>
        <fullName evidence="4">DUF445 family protein</fullName>
    </recommendedName>
</protein>
<evidence type="ECO:0008006" key="4">
    <source>
        <dbReference type="Google" id="ProtNLM"/>
    </source>
</evidence>
<dbReference type="Proteomes" id="UP000535543">
    <property type="component" value="Unassembled WGS sequence"/>
</dbReference>
<feature type="transmembrane region" description="Helical" evidence="1">
    <location>
        <begin position="279"/>
        <end position="302"/>
    </location>
</feature>
<name>A0A848KIX0_9NOCA</name>
<feature type="transmembrane region" description="Helical" evidence="1">
    <location>
        <begin position="221"/>
        <end position="242"/>
    </location>
</feature>
<evidence type="ECO:0000313" key="3">
    <source>
        <dbReference type="Proteomes" id="UP000535543"/>
    </source>
</evidence>
<dbReference type="RefSeq" id="WP_169588721.1">
    <property type="nucleotide sequence ID" value="NZ_VCQU01000005.1"/>
</dbReference>
<evidence type="ECO:0000313" key="2">
    <source>
        <dbReference type="EMBL" id="NMN96622.1"/>
    </source>
</evidence>
<keyword evidence="1" id="KW-0812">Transmembrane</keyword>
<feature type="transmembrane region" description="Helical" evidence="1">
    <location>
        <begin position="451"/>
        <end position="472"/>
    </location>
</feature>
<dbReference type="AlphaFoldDB" id="A0A848KIX0"/>
<organism evidence="2 3">
    <name type="scientific">Antrihabitans stalactiti</name>
    <dbReference type="NCBI Taxonomy" id="2584121"/>
    <lineage>
        <taxon>Bacteria</taxon>
        <taxon>Bacillati</taxon>
        <taxon>Actinomycetota</taxon>
        <taxon>Actinomycetes</taxon>
        <taxon>Mycobacteriales</taxon>
        <taxon>Nocardiaceae</taxon>
        <taxon>Antrihabitans</taxon>
    </lineage>
</organism>
<feature type="transmembrane region" description="Helical" evidence="1">
    <location>
        <begin position="71"/>
        <end position="90"/>
    </location>
</feature>
<keyword evidence="3" id="KW-1185">Reference proteome</keyword>
<sequence>MSILAAGPFLDWEEMTGQSKFIVDLVSVPIFSAIAGLITNWTGVLMLFAPVNFSGFYTPGLKSIYPFFPRKVQILPVFAPGGILGFQGFIPARAEKMAAICCDKAILKIGSIKDIFQELDPEGIADHVADIAKNDLRGLVDEVMEQEHPDLWHDLAPQMREVLYKRIDDELPAISRKAFVQIGDNVDQLIDIKLLVVGFLRKNPKILKEIIQGLGGPELKFMVWIGLLGFPMGIFLALWLTFVHYSSDHVKHAHEQDPNAFFISLPSWLSSIVHFLPPWLWVVGGAAVIGVIVNIIAIKMVFEPGEPQPRYKYLWKQAKFAKRQHEAAGDFGHALAYQVLTLGNIANELLNGPRGDKTQRLIQAVLAEEVSRILGPMKSMLRVAVGAREFDSILTGSGGAALDMAPKLMDDTEFNKVQSEKIDKFATQKLREMAPADFMEMLYAAIEQDAWLLYLHGGLLGVVVGAVHLLIFGA</sequence>
<dbReference type="PANTHER" id="PTHR35791">
    <property type="entry name" value="UPF0754 MEMBRANE PROTEIN YHEB"/>
    <property type="match status" value="1"/>
</dbReference>
<reference evidence="2 3" key="2">
    <citation type="submission" date="2020-06" db="EMBL/GenBank/DDBJ databases">
        <title>Antribacter stalactiti gen. nov., sp. nov., a new member of the family Nacardiaceae isolated from a cave.</title>
        <authorList>
            <person name="Kim I.S."/>
        </authorList>
    </citation>
    <scope>NUCLEOTIDE SEQUENCE [LARGE SCALE GENOMIC DNA]</scope>
    <source>
        <strain evidence="2 3">YC2-7</strain>
    </source>
</reference>